<protein>
    <submittedName>
        <fullName evidence="5">BlaI/MecI/CopY family transcriptional regulator</fullName>
    </submittedName>
</protein>
<evidence type="ECO:0000313" key="5">
    <source>
        <dbReference type="EMBL" id="MBC8536558.1"/>
    </source>
</evidence>
<comment type="similarity">
    <text evidence="1">Belongs to the BlaI transcriptional regulatory family.</text>
</comment>
<evidence type="ECO:0000313" key="6">
    <source>
        <dbReference type="Proteomes" id="UP000620366"/>
    </source>
</evidence>
<proteinExistence type="inferred from homology"/>
<dbReference type="EMBL" id="JACRSP010000003">
    <property type="protein sequence ID" value="MBC8536558.1"/>
    <property type="molecule type" value="Genomic_DNA"/>
</dbReference>
<evidence type="ECO:0000256" key="4">
    <source>
        <dbReference type="ARBA" id="ARBA00023163"/>
    </source>
</evidence>
<dbReference type="GO" id="GO:0045892">
    <property type="term" value="P:negative regulation of DNA-templated transcription"/>
    <property type="evidence" value="ECO:0007669"/>
    <property type="project" value="InterPro"/>
</dbReference>
<evidence type="ECO:0000256" key="2">
    <source>
        <dbReference type="ARBA" id="ARBA00023015"/>
    </source>
</evidence>
<reference evidence="5" key="1">
    <citation type="submission" date="2020-08" db="EMBL/GenBank/DDBJ databases">
        <title>Genome public.</title>
        <authorList>
            <person name="Liu C."/>
            <person name="Sun Q."/>
        </authorList>
    </citation>
    <scope>NUCLEOTIDE SEQUENCE</scope>
    <source>
        <strain evidence="5">BX7</strain>
    </source>
</reference>
<dbReference type="SUPFAM" id="SSF46785">
    <property type="entry name" value="Winged helix' DNA-binding domain"/>
    <property type="match status" value="1"/>
</dbReference>
<dbReference type="InterPro" id="IPR005650">
    <property type="entry name" value="BlaI_family"/>
</dbReference>
<gene>
    <name evidence="5" type="ORF">H8695_07660</name>
</gene>
<name>A0A926DDE3_9FIRM</name>
<dbReference type="InterPro" id="IPR036390">
    <property type="entry name" value="WH_DNA-bd_sf"/>
</dbReference>
<keyword evidence="3" id="KW-0238">DNA-binding</keyword>
<dbReference type="Gene3D" id="1.10.10.10">
    <property type="entry name" value="Winged helix-like DNA-binding domain superfamily/Winged helix DNA-binding domain"/>
    <property type="match status" value="1"/>
</dbReference>
<keyword evidence="6" id="KW-1185">Reference proteome</keyword>
<keyword evidence="4" id="KW-0804">Transcription</keyword>
<dbReference type="AlphaFoldDB" id="A0A926DDE3"/>
<dbReference type="PIRSF" id="PIRSF019455">
    <property type="entry name" value="CopR_AtkY"/>
    <property type="match status" value="1"/>
</dbReference>
<evidence type="ECO:0000256" key="1">
    <source>
        <dbReference type="ARBA" id="ARBA00011046"/>
    </source>
</evidence>
<dbReference type="Pfam" id="PF03965">
    <property type="entry name" value="Penicillinase_R"/>
    <property type="match status" value="1"/>
</dbReference>
<dbReference type="InterPro" id="IPR036388">
    <property type="entry name" value="WH-like_DNA-bd_sf"/>
</dbReference>
<dbReference type="RefSeq" id="WP_249300400.1">
    <property type="nucleotide sequence ID" value="NZ_JACRSP010000003.1"/>
</dbReference>
<dbReference type="GO" id="GO:0003677">
    <property type="term" value="F:DNA binding"/>
    <property type="evidence" value="ECO:0007669"/>
    <property type="project" value="UniProtKB-KW"/>
</dbReference>
<evidence type="ECO:0000256" key="3">
    <source>
        <dbReference type="ARBA" id="ARBA00023125"/>
    </source>
</evidence>
<keyword evidence="2" id="KW-0805">Transcription regulation</keyword>
<accession>A0A926DDE3</accession>
<sequence length="119" mass="13746">METYRLGAMEMRFAQLIWNSAPVSSGELVKLCQRELGWKKSTTYTMLRRLCERGLFQNIGGVVSPLLTREEFAARQSEEFIEQTFHGSLPQFLAAFSTRKKLSEQEIDEIRRLIDGQRG</sequence>
<organism evidence="5 6">
    <name type="scientific">Feifania hominis</name>
    <dbReference type="NCBI Taxonomy" id="2763660"/>
    <lineage>
        <taxon>Bacteria</taxon>
        <taxon>Bacillati</taxon>
        <taxon>Bacillota</taxon>
        <taxon>Clostridia</taxon>
        <taxon>Eubacteriales</taxon>
        <taxon>Feifaniaceae</taxon>
        <taxon>Feifania</taxon>
    </lineage>
</organism>
<dbReference type="Gene3D" id="1.10.4040.10">
    <property type="entry name" value="Penicillinase repressor domain"/>
    <property type="match status" value="1"/>
</dbReference>
<comment type="caution">
    <text evidence="5">The sequence shown here is derived from an EMBL/GenBank/DDBJ whole genome shotgun (WGS) entry which is preliminary data.</text>
</comment>
<dbReference type="Proteomes" id="UP000620366">
    <property type="component" value="Unassembled WGS sequence"/>
</dbReference>